<organism evidence="11 12">
    <name type="scientific">Monosiga brevicollis</name>
    <name type="common">Choanoflagellate</name>
    <dbReference type="NCBI Taxonomy" id="81824"/>
    <lineage>
        <taxon>Eukaryota</taxon>
        <taxon>Choanoflagellata</taxon>
        <taxon>Craspedida</taxon>
        <taxon>Salpingoecidae</taxon>
        <taxon>Monosiga</taxon>
    </lineage>
</organism>
<evidence type="ECO:0000256" key="1">
    <source>
        <dbReference type="ARBA" id="ARBA00004448"/>
    </source>
</evidence>
<dbReference type="Pfam" id="PF02466">
    <property type="entry name" value="Tim17"/>
    <property type="match status" value="1"/>
</dbReference>
<keyword evidence="10" id="KW-0472">Membrane</keyword>
<evidence type="ECO:0000256" key="5">
    <source>
        <dbReference type="ARBA" id="ARBA00022792"/>
    </source>
</evidence>
<sequence>MEPNMEEEQSFQREPCPYRILDDCGAAFAMGAIGGTIWHGVRGYRNAPTGLKYREMISAVKLRAPTVGGNFAIWGALFSTFDCSFVALRGKEDPWNAISSGFFTSGLLSIRYGPKTAFKAALGGAFILSLIEGVAIAINRFQADAAKPKLPELAEMPADPLGPPPSANAAY</sequence>
<evidence type="ECO:0000256" key="3">
    <source>
        <dbReference type="ARBA" id="ARBA00022448"/>
    </source>
</evidence>
<dbReference type="GO" id="GO:0030150">
    <property type="term" value="P:protein import into mitochondrial matrix"/>
    <property type="evidence" value="ECO:0000318"/>
    <property type="project" value="GO_Central"/>
</dbReference>
<evidence type="ECO:0000256" key="6">
    <source>
        <dbReference type="ARBA" id="ARBA00022927"/>
    </source>
</evidence>
<keyword evidence="12" id="KW-1185">Reference proteome</keyword>
<evidence type="ECO:0000256" key="7">
    <source>
        <dbReference type="ARBA" id="ARBA00022989"/>
    </source>
</evidence>
<keyword evidence="9" id="KW-0496">Mitochondrion</keyword>
<evidence type="ECO:0000256" key="4">
    <source>
        <dbReference type="ARBA" id="ARBA00022692"/>
    </source>
</evidence>
<dbReference type="eggNOG" id="KOG1652">
    <property type="taxonomic scope" value="Eukaryota"/>
</dbReference>
<dbReference type="OMA" id="FDCTFQY"/>
<evidence type="ECO:0000313" key="11">
    <source>
        <dbReference type="EMBL" id="EDQ84358.1"/>
    </source>
</evidence>
<keyword evidence="6" id="KW-0653">Protein transport</keyword>
<evidence type="ECO:0000256" key="8">
    <source>
        <dbReference type="ARBA" id="ARBA00023010"/>
    </source>
</evidence>
<dbReference type="KEGG" id="mbr:MONBRDRAFT_30342"/>
<dbReference type="FunCoup" id="A9VDP8">
    <property type="interactions" value="1256"/>
</dbReference>
<keyword evidence="8" id="KW-0811">Translocation</keyword>
<comment type="subcellular location">
    <subcellularLocation>
        <location evidence="1">Mitochondrion inner membrane</location>
        <topology evidence="1">Multi-pass membrane protein</topology>
    </subcellularLocation>
</comment>
<evidence type="ECO:0000256" key="9">
    <source>
        <dbReference type="ARBA" id="ARBA00023128"/>
    </source>
</evidence>
<evidence type="ECO:0000256" key="2">
    <source>
        <dbReference type="ARBA" id="ARBA00008444"/>
    </source>
</evidence>
<dbReference type="GeneID" id="5896114"/>
<accession>A9VDP8</accession>
<dbReference type="GO" id="GO:0005744">
    <property type="term" value="C:TIM23 mitochondrial import inner membrane translocase complex"/>
    <property type="evidence" value="ECO:0000318"/>
    <property type="project" value="GO_Central"/>
</dbReference>
<keyword evidence="4" id="KW-0812">Transmembrane</keyword>
<keyword evidence="3" id="KW-0813">Transport</keyword>
<protein>
    <recommendedName>
        <fullName evidence="13">Mitochondrial import inner membrane translocase subunit TIM17</fullName>
    </recommendedName>
</protein>
<gene>
    <name evidence="11" type="ORF">MONBRDRAFT_30342</name>
</gene>
<dbReference type="STRING" id="81824.A9VDP8"/>
<dbReference type="AlphaFoldDB" id="A9VDP8"/>
<dbReference type="PANTHER" id="PTHR10485:SF0">
    <property type="entry name" value="AT05822P-RELATED"/>
    <property type="match status" value="1"/>
</dbReference>
<comment type="similarity">
    <text evidence="2">Belongs to the Tim17/Tim22/Tim23 family.</text>
</comment>
<name>A9VDP8_MONBE</name>
<dbReference type="EMBL" id="CH991589">
    <property type="protein sequence ID" value="EDQ84358.1"/>
    <property type="molecule type" value="Genomic_DNA"/>
</dbReference>
<reference evidence="11 12" key="1">
    <citation type="journal article" date="2008" name="Nature">
        <title>The genome of the choanoflagellate Monosiga brevicollis and the origin of metazoans.</title>
        <authorList>
            <consortium name="JGI Sequencing"/>
            <person name="King N."/>
            <person name="Westbrook M.J."/>
            <person name="Young S.L."/>
            <person name="Kuo A."/>
            <person name="Abedin M."/>
            <person name="Chapman J."/>
            <person name="Fairclough S."/>
            <person name="Hellsten U."/>
            <person name="Isogai Y."/>
            <person name="Letunic I."/>
            <person name="Marr M."/>
            <person name="Pincus D."/>
            <person name="Putnam N."/>
            <person name="Rokas A."/>
            <person name="Wright K.J."/>
            <person name="Zuzow R."/>
            <person name="Dirks W."/>
            <person name="Good M."/>
            <person name="Goodstein D."/>
            <person name="Lemons D."/>
            <person name="Li W."/>
            <person name="Lyons J.B."/>
            <person name="Morris A."/>
            <person name="Nichols S."/>
            <person name="Richter D.J."/>
            <person name="Salamov A."/>
            <person name="Bork P."/>
            <person name="Lim W.A."/>
            <person name="Manning G."/>
            <person name="Miller W.T."/>
            <person name="McGinnis W."/>
            <person name="Shapiro H."/>
            <person name="Tjian R."/>
            <person name="Grigoriev I.V."/>
            <person name="Rokhsar D."/>
        </authorList>
    </citation>
    <scope>NUCLEOTIDE SEQUENCE [LARGE SCALE GENOMIC DNA]</scope>
    <source>
        <strain evidence="12">MX1 / ATCC 50154</strain>
    </source>
</reference>
<evidence type="ECO:0008006" key="13">
    <source>
        <dbReference type="Google" id="ProtNLM"/>
    </source>
</evidence>
<dbReference type="InParanoid" id="A9VDP8"/>
<dbReference type="RefSeq" id="XP_001750854.1">
    <property type="nucleotide sequence ID" value="XM_001750802.1"/>
</dbReference>
<keyword evidence="7" id="KW-1133">Transmembrane helix</keyword>
<dbReference type="PANTHER" id="PTHR10485">
    <property type="entry name" value="MITOCHONDRIAL IMPORT INNER MEMBRANE TRANSLOCASE SUBUNIT TIM-17"/>
    <property type="match status" value="1"/>
</dbReference>
<evidence type="ECO:0000313" key="12">
    <source>
        <dbReference type="Proteomes" id="UP000001357"/>
    </source>
</evidence>
<dbReference type="Proteomes" id="UP000001357">
    <property type="component" value="Unassembled WGS sequence"/>
</dbReference>
<proteinExistence type="inferred from homology"/>
<keyword evidence="5" id="KW-0999">Mitochondrion inner membrane</keyword>
<evidence type="ECO:0000256" key="10">
    <source>
        <dbReference type="ARBA" id="ARBA00023136"/>
    </source>
</evidence>